<dbReference type="RefSeq" id="XP_030750875.1">
    <property type="nucleotide sequence ID" value="XM_030895015.1"/>
</dbReference>
<dbReference type="SUPFAM" id="SSF51569">
    <property type="entry name" value="Aldolase"/>
    <property type="match status" value="1"/>
</dbReference>
<comment type="pathway">
    <text evidence="2">Porphyrin-containing compound metabolism; protoporphyrin-IX biosynthesis; coproporphyrinogen-III from 5-aminolevulinate: step 1/4.</text>
</comment>
<evidence type="ECO:0000256" key="18">
    <source>
        <dbReference type="RuleBase" id="RU004161"/>
    </source>
</evidence>
<dbReference type="PANTHER" id="PTHR11458">
    <property type="entry name" value="DELTA-AMINOLEVULINIC ACID DEHYDRATASE"/>
    <property type="match status" value="1"/>
</dbReference>
<feature type="active site" description="Schiff-base intermediate with substrate" evidence="15">
    <location>
        <position position="207"/>
    </location>
</feature>
<dbReference type="GO" id="GO:0005829">
    <property type="term" value="C:cytosol"/>
    <property type="evidence" value="ECO:0007669"/>
    <property type="project" value="TreeGrafter"/>
</dbReference>
<name>A0A6J2XIY1_SITOR</name>
<evidence type="ECO:0000313" key="24">
    <source>
        <dbReference type="RefSeq" id="XP_030750876.1"/>
    </source>
</evidence>
<dbReference type="PIRSF" id="PIRSF001415">
    <property type="entry name" value="Porphbilin_synth"/>
    <property type="match status" value="1"/>
</dbReference>
<feature type="binding site" evidence="17">
    <location>
        <position position="139"/>
    </location>
    <ligand>
        <name>Zn(2+)</name>
        <dbReference type="ChEBI" id="CHEBI:29105"/>
        <label>2</label>
    </ligand>
</feature>
<evidence type="ECO:0000256" key="11">
    <source>
        <dbReference type="ARBA" id="ARBA00025628"/>
    </source>
</evidence>
<dbReference type="RefSeq" id="XP_030750876.1">
    <property type="nucleotide sequence ID" value="XM_030895016.1"/>
</dbReference>
<feature type="binding site" evidence="17">
    <location>
        <position position="140"/>
    </location>
    <ligand>
        <name>Zn(2+)</name>
        <dbReference type="ChEBI" id="CHEBI:29105"/>
        <label>1</label>
        <note>catalytic</note>
    </ligand>
</feature>
<evidence type="ECO:0000256" key="1">
    <source>
        <dbReference type="ARBA" id="ARBA00001947"/>
    </source>
</evidence>
<evidence type="ECO:0000313" key="21">
    <source>
        <dbReference type="RefSeq" id="XP_030750873.1"/>
    </source>
</evidence>
<dbReference type="EC" id="4.2.1.24" evidence="4"/>
<evidence type="ECO:0000256" key="4">
    <source>
        <dbReference type="ARBA" id="ARBA00012053"/>
    </source>
</evidence>
<comment type="similarity">
    <text evidence="3 18">Belongs to the ALAD family.</text>
</comment>
<evidence type="ECO:0000313" key="23">
    <source>
        <dbReference type="RefSeq" id="XP_030750875.1"/>
    </source>
</evidence>
<keyword evidence="9" id="KW-0456">Lyase</keyword>
<keyword evidence="7" id="KW-0862">Zinc</keyword>
<evidence type="ECO:0000256" key="17">
    <source>
        <dbReference type="PIRSR" id="PIRSR001415-4"/>
    </source>
</evidence>
<proteinExistence type="inferred from homology"/>
<gene>
    <name evidence="20 21 22 23 24" type="primary">LOC115878488</name>
</gene>
<evidence type="ECO:0000256" key="14">
    <source>
        <dbReference type="ARBA" id="ARBA00047651"/>
    </source>
</evidence>
<evidence type="ECO:0000256" key="16">
    <source>
        <dbReference type="PIRSR" id="PIRSR001415-2"/>
    </source>
</evidence>
<dbReference type="RefSeq" id="XP_030750873.1">
    <property type="nucleotide sequence ID" value="XM_030895013.1"/>
</dbReference>
<dbReference type="SMART" id="SM01004">
    <property type="entry name" value="ALAD"/>
    <property type="match status" value="1"/>
</dbReference>
<dbReference type="PANTHER" id="PTHR11458:SF0">
    <property type="entry name" value="DELTA-AMINOLEVULINIC ACID DEHYDRATASE"/>
    <property type="match status" value="1"/>
</dbReference>
<dbReference type="RefSeq" id="XP_030750874.1">
    <property type="nucleotide sequence ID" value="XM_030895014.1"/>
</dbReference>
<evidence type="ECO:0000256" key="9">
    <source>
        <dbReference type="ARBA" id="ARBA00023239"/>
    </source>
</evidence>
<dbReference type="GO" id="GO:0006782">
    <property type="term" value="P:protoporphyrinogen IX biosynthetic process"/>
    <property type="evidence" value="ECO:0007669"/>
    <property type="project" value="UniProtKB-UniPathway"/>
</dbReference>
<dbReference type="PRINTS" id="PR00144">
    <property type="entry name" value="DALDHYDRTASE"/>
</dbReference>
<feature type="binding site" evidence="17">
    <location>
        <position position="132"/>
    </location>
    <ligand>
        <name>Zn(2+)</name>
        <dbReference type="ChEBI" id="CHEBI:29105"/>
        <label>1</label>
        <note>catalytic</note>
    </ligand>
</feature>
<evidence type="ECO:0000256" key="13">
    <source>
        <dbReference type="ARBA" id="ARBA00032837"/>
    </source>
</evidence>
<keyword evidence="19" id="KW-1185">Reference proteome</keyword>
<dbReference type="FunFam" id="3.20.20.70:FF:000048">
    <property type="entry name" value="Delta-aminolevulinic acid dehydratase"/>
    <property type="match status" value="1"/>
</dbReference>
<evidence type="ECO:0000256" key="8">
    <source>
        <dbReference type="ARBA" id="ARBA00023133"/>
    </source>
</evidence>
<keyword evidence="8" id="KW-0350">Heme biosynthesis</keyword>
<evidence type="ECO:0000256" key="2">
    <source>
        <dbReference type="ARBA" id="ARBA00004694"/>
    </source>
</evidence>
<feature type="binding site" evidence="16">
    <location>
        <position position="287"/>
    </location>
    <ligand>
        <name>5-aminolevulinate</name>
        <dbReference type="ChEBI" id="CHEBI:356416"/>
        <label>2</label>
    </ligand>
</feature>
<evidence type="ECO:0000256" key="6">
    <source>
        <dbReference type="ARBA" id="ARBA00022723"/>
    </source>
</evidence>
<evidence type="ECO:0000256" key="7">
    <source>
        <dbReference type="ARBA" id="ARBA00022833"/>
    </source>
</evidence>
<dbReference type="GeneID" id="115878488"/>
<dbReference type="NCBIfam" id="NF006762">
    <property type="entry name" value="PRK09283.1"/>
    <property type="match status" value="1"/>
</dbReference>
<keyword evidence="6" id="KW-0479">Metal-binding</keyword>
<keyword evidence="10" id="KW-0627">Porphyrin biosynthesis</keyword>
<evidence type="ECO:0000256" key="5">
    <source>
        <dbReference type="ARBA" id="ARBA00020771"/>
    </source>
</evidence>
<sequence>MGDKYKRMVEKKHYLHSSIFHPTLRDWQSLKSELTPSNFMYPVFIIENDNEVQAIPSMPGISRYGINKLKEHLQNVISKGLTSILVFGVIDSLAKDEQATNADSSQNPVIKALPKLRAWFPNLVIACDVCLCPYSSHGHCAILSENGTIDNPKSIKRIADIALSYAKAGAHIVAPSDMMDGRIGAIKTLLIENNLQNNVAVLSYTCKFASNFYGPFRDAAKSKPSFGDRKCYQLPPAGEGVAIRAAARDVEEGADMLMIKPIMAYMDVLKQVNDKYPEYPMFVYQVSGEYSMIYNAAEKGIFDLKAALLEILQSYRRAGADIIITYYTPLILEWIQLKHKL</sequence>
<dbReference type="UniPathway" id="UPA00251">
    <property type="reaction ID" value="UER00318"/>
</dbReference>
<feature type="active site" description="Schiff-base intermediate with substrate" evidence="15">
    <location>
        <position position="260"/>
    </location>
</feature>
<feature type="binding site" evidence="16">
    <location>
        <position position="326"/>
    </location>
    <ligand>
        <name>5-aminolevulinate</name>
        <dbReference type="ChEBI" id="CHEBI:356416"/>
        <label>2</label>
    </ligand>
</feature>
<evidence type="ECO:0000256" key="3">
    <source>
        <dbReference type="ARBA" id="ARBA00008055"/>
    </source>
</evidence>
<evidence type="ECO:0000256" key="15">
    <source>
        <dbReference type="PIRSR" id="PIRSR001415-1"/>
    </source>
</evidence>
<dbReference type="Gene3D" id="3.20.20.70">
    <property type="entry name" value="Aldolase class I"/>
    <property type="match status" value="1"/>
</dbReference>
<feature type="binding site" evidence="16">
    <location>
        <position position="217"/>
    </location>
    <ligand>
        <name>5-aminolevulinate</name>
        <dbReference type="ChEBI" id="CHEBI:356416"/>
        <label>1</label>
    </ligand>
</feature>
<reference evidence="20 21" key="1">
    <citation type="submission" date="2025-04" db="UniProtKB">
        <authorList>
            <consortium name="RefSeq"/>
        </authorList>
    </citation>
    <scope>IDENTIFICATION</scope>
    <source>
        <tissue evidence="20 21">Gonads</tissue>
    </source>
</reference>
<protein>
    <recommendedName>
        <fullName evidence="5">Delta-aminolevulinic acid dehydratase</fullName>
        <ecNumber evidence="4">4.2.1.24</ecNumber>
    </recommendedName>
    <alternativeName>
        <fullName evidence="13">Porphobilinogen synthase</fullName>
    </alternativeName>
</protein>
<feature type="binding site" evidence="17">
    <location>
        <position position="231"/>
    </location>
    <ligand>
        <name>Zn(2+)</name>
        <dbReference type="ChEBI" id="CHEBI:29105"/>
        <label>2</label>
    </ligand>
</feature>
<dbReference type="GO" id="GO:0004655">
    <property type="term" value="F:porphobilinogen synthase activity"/>
    <property type="evidence" value="ECO:0007669"/>
    <property type="project" value="UniProtKB-EC"/>
</dbReference>
<comment type="catalytic activity">
    <reaction evidence="14">
        <text>2 5-aminolevulinate = porphobilinogen + 2 H2O + H(+)</text>
        <dbReference type="Rhea" id="RHEA:24064"/>
        <dbReference type="ChEBI" id="CHEBI:15377"/>
        <dbReference type="ChEBI" id="CHEBI:15378"/>
        <dbReference type="ChEBI" id="CHEBI:58126"/>
        <dbReference type="ChEBI" id="CHEBI:356416"/>
        <dbReference type="EC" id="4.2.1.24"/>
    </reaction>
</comment>
<comment type="cofactor">
    <cofactor evidence="1">
        <name>Zn(2+)</name>
        <dbReference type="ChEBI" id="CHEBI:29105"/>
    </cofactor>
</comment>
<dbReference type="OrthoDB" id="1530at2759"/>
<dbReference type="GO" id="GO:0008270">
    <property type="term" value="F:zinc ion binding"/>
    <property type="evidence" value="ECO:0007669"/>
    <property type="project" value="TreeGrafter"/>
</dbReference>
<evidence type="ECO:0000256" key="12">
    <source>
        <dbReference type="ARBA" id="ARBA00025861"/>
    </source>
</evidence>
<dbReference type="RefSeq" id="XP_030750870.1">
    <property type="nucleotide sequence ID" value="XM_030895010.1"/>
</dbReference>
<organism evidence="19 20">
    <name type="scientific">Sitophilus oryzae</name>
    <name type="common">Rice weevil</name>
    <name type="synonym">Curculio oryzae</name>
    <dbReference type="NCBI Taxonomy" id="7048"/>
    <lineage>
        <taxon>Eukaryota</taxon>
        <taxon>Metazoa</taxon>
        <taxon>Ecdysozoa</taxon>
        <taxon>Arthropoda</taxon>
        <taxon>Hexapoda</taxon>
        <taxon>Insecta</taxon>
        <taxon>Pterygota</taxon>
        <taxon>Neoptera</taxon>
        <taxon>Endopterygota</taxon>
        <taxon>Coleoptera</taxon>
        <taxon>Polyphaga</taxon>
        <taxon>Cucujiformia</taxon>
        <taxon>Curculionidae</taxon>
        <taxon>Dryophthorinae</taxon>
        <taxon>Sitophilus</taxon>
    </lineage>
</organism>
<evidence type="ECO:0000313" key="20">
    <source>
        <dbReference type="RefSeq" id="XP_030750870.1"/>
    </source>
</evidence>
<comment type="function">
    <text evidence="11">Catalyzes an early step in the biosynthesis of tetrapyrroles. Binds two molecules of 5-aminolevulinate per subunit, each at a distinct site, and catalyzes their condensation to form porphobilinogen.</text>
</comment>
<evidence type="ECO:0000313" key="22">
    <source>
        <dbReference type="RefSeq" id="XP_030750874.1"/>
    </source>
</evidence>
<accession>A0A6J2XIY1</accession>
<dbReference type="Proteomes" id="UP000504635">
    <property type="component" value="Unplaced"/>
</dbReference>
<evidence type="ECO:0000256" key="10">
    <source>
        <dbReference type="ARBA" id="ARBA00023244"/>
    </source>
</evidence>
<dbReference type="AlphaFoldDB" id="A0A6J2XIY1"/>
<comment type="subunit">
    <text evidence="12">Homooctamer; active form. Homohexamer; low activity form.</text>
</comment>
<dbReference type="KEGG" id="soy:115878488"/>
<dbReference type="Pfam" id="PF00490">
    <property type="entry name" value="ALAD"/>
    <property type="match status" value="1"/>
</dbReference>
<feature type="binding site" evidence="16">
    <location>
        <position position="229"/>
    </location>
    <ligand>
        <name>5-aminolevulinate</name>
        <dbReference type="ChEBI" id="CHEBI:356416"/>
        <label>1</label>
    </ligand>
</feature>
<feature type="binding site" evidence="17">
    <location>
        <position position="130"/>
    </location>
    <ligand>
        <name>Zn(2+)</name>
        <dbReference type="ChEBI" id="CHEBI:29105"/>
        <label>1</label>
        <note>catalytic</note>
    </ligand>
</feature>
<dbReference type="InterPro" id="IPR001731">
    <property type="entry name" value="ALAD"/>
</dbReference>
<dbReference type="InterPro" id="IPR013785">
    <property type="entry name" value="Aldolase_TIM"/>
</dbReference>
<evidence type="ECO:0000313" key="19">
    <source>
        <dbReference type="Proteomes" id="UP000504635"/>
    </source>
</evidence>